<evidence type="ECO:0000313" key="1">
    <source>
        <dbReference type="EMBL" id="GAL83575.1"/>
    </source>
</evidence>
<dbReference type="EMBL" id="BBLT01000001">
    <property type="protein sequence ID" value="GAL83575.1"/>
    <property type="molecule type" value="Genomic_DNA"/>
</dbReference>
<gene>
    <name evidence="1" type="ORF">MYP_802</name>
</gene>
<proteinExistence type="predicted"/>
<accession>A0A098L9H9</accession>
<evidence type="ECO:0000313" key="2">
    <source>
        <dbReference type="Proteomes" id="UP000030185"/>
    </source>
</evidence>
<dbReference type="Proteomes" id="UP000030185">
    <property type="component" value="Unassembled WGS sequence"/>
</dbReference>
<reference evidence="1 2" key="1">
    <citation type="submission" date="2014-09" db="EMBL/GenBank/DDBJ databases">
        <title>Sporocytophaga myxococcoides PG-01 genome sequencing.</title>
        <authorList>
            <person name="Liu L."/>
            <person name="Gao P.J."/>
            <person name="Chen G.J."/>
            <person name="Wang L.S."/>
        </authorList>
    </citation>
    <scope>NUCLEOTIDE SEQUENCE [LARGE SCALE GENOMIC DNA]</scope>
    <source>
        <strain evidence="1 2">PG-01</strain>
    </source>
</reference>
<keyword evidence="2" id="KW-1185">Reference proteome</keyword>
<comment type="caution">
    <text evidence="1">The sequence shown here is derived from an EMBL/GenBank/DDBJ whole genome shotgun (WGS) entry which is preliminary data.</text>
</comment>
<sequence>MYITVRDGMLNSRIWEGGFIPNLKSEDTVFINHSISYDAPVSLVSVVVINENGNLNLGANPLIILPTGKVIVNGRLMVSSIINKGTLVNNGKVEVPGVMTDLKSMCLKGGLSFELVRELKHVYENVHCAGCFTEGMKSQTEQERFDSCYLGLQTRLNFKANYENEVVKLYWDPILQTDHLSHFEIEKSYDAKDFRKEVIITPEPSGTGKFFWEDHIKESIITYYRLKLVDNNGQYIYSQPVSVVLKKD</sequence>
<name>A0A098L9H9_9BACT</name>
<dbReference type="AlphaFoldDB" id="A0A098L9H9"/>
<organism evidence="1 2">
    <name type="scientific">Sporocytophaga myxococcoides</name>
    <dbReference type="NCBI Taxonomy" id="153721"/>
    <lineage>
        <taxon>Bacteria</taxon>
        <taxon>Pseudomonadati</taxon>
        <taxon>Bacteroidota</taxon>
        <taxon>Cytophagia</taxon>
        <taxon>Cytophagales</taxon>
        <taxon>Cytophagaceae</taxon>
        <taxon>Sporocytophaga</taxon>
    </lineage>
</organism>
<protein>
    <submittedName>
        <fullName evidence="1">Uncharacterized protein</fullName>
    </submittedName>
</protein>